<evidence type="ECO:0000256" key="2">
    <source>
        <dbReference type="ARBA" id="ARBA00004496"/>
    </source>
</evidence>
<dbReference type="InterPro" id="IPR038069">
    <property type="entry name" value="Pelota/DOM34_N"/>
</dbReference>
<dbReference type="InterPro" id="IPR004405">
    <property type="entry name" value="TF_pelota"/>
</dbReference>
<dbReference type="GO" id="GO:0046872">
    <property type="term" value="F:metal ion binding"/>
    <property type="evidence" value="ECO:0007669"/>
    <property type="project" value="UniProtKB-KW"/>
</dbReference>
<dbReference type="GO" id="GO:0005737">
    <property type="term" value="C:cytoplasm"/>
    <property type="evidence" value="ECO:0007669"/>
    <property type="project" value="UniProtKB-SubCell"/>
</dbReference>
<dbReference type="AlphaFoldDB" id="A0A6G1GJ71"/>
<dbReference type="SUPFAM" id="SSF55315">
    <property type="entry name" value="L30e-like"/>
    <property type="match status" value="1"/>
</dbReference>
<dbReference type="GO" id="GO:0070481">
    <property type="term" value="P:nuclear-transcribed mRNA catabolic process, non-stop decay"/>
    <property type="evidence" value="ECO:0007669"/>
    <property type="project" value="InterPro"/>
</dbReference>
<name>A0A6G1GJ71_9PEZI</name>
<evidence type="ECO:0000259" key="7">
    <source>
        <dbReference type="SMART" id="SM01194"/>
    </source>
</evidence>
<comment type="similarity">
    <text evidence="3 6">Belongs to the eukaryotic release factor 1 family. Pelota subfamily.</text>
</comment>
<feature type="domain" description="eRF1/Pelota-like N-terminal" evidence="7">
    <location>
        <begin position="1"/>
        <end position="139"/>
    </location>
</feature>
<dbReference type="PANTHER" id="PTHR10853:SF0">
    <property type="entry name" value="PROTEIN PELOTA HOMOLOG"/>
    <property type="match status" value="1"/>
</dbReference>
<proteinExistence type="inferred from homology"/>
<dbReference type="OrthoDB" id="10249111at2759"/>
<dbReference type="GO" id="GO:0070651">
    <property type="term" value="P:nonfunctional rRNA decay"/>
    <property type="evidence" value="ECO:0007669"/>
    <property type="project" value="TreeGrafter"/>
</dbReference>
<evidence type="ECO:0000313" key="9">
    <source>
        <dbReference type="Proteomes" id="UP000800041"/>
    </source>
</evidence>
<dbReference type="InterPro" id="IPR005141">
    <property type="entry name" value="eRF1_2"/>
</dbReference>
<sequence>MRLIRSAIDRRRGEGSCTLLPSEPEDMWHIYNLVRPGDNLRADTIRKVAKESNAGGETDAGSRKQIQRAHITLTITVKSTDFDPASSKLRVSGQCSVENEYVELGQHHTIELETEKQFTLEKVDGWDSIALDTIREACKPERSAELWAIVMQDGLANICVVTPYQTLVKQKVEVSIPKKRIGGVDQHEKALGKFHGVVLSTMLRHLDLTLTPPPPLLIASPGHYAQGFFKYMQETAKTTSNKPLIAFLPSVVVTHSSTGQVSALNTALNSPAMKNKLRDAKYATESKLMDDFQTGLRLDNGKAWYGPEEVTLAVEKGGVGRGGGVLMVSNSLFRSNDIEERRRWVALVDRVRDVEGGEVRILSSLHESGKRLEGLGGVGAILTFPMPGLDEEIEEAKVAAKVGTETGGEGEGDVGLIIN</sequence>
<comment type="function">
    <text evidence="6">Component of the Dom34-Hbs1 complex, a complex that recognizes stalled ribosomes and triggers the No-Go Decay (NGD) pathway (PubMed:20890290). In the Dom34-Hbs1 complex, dom34 recognizes ribosomes stalled at the 3' end of an mRNA and engages stalled ribosomes by destabilizing mRNA in the mRNA channel. Following ribosome-binding, the Dom34-Hbs1 complex promotes the disassembly of stalled ribosomes, followed by degradation of damaged mRNAs as part of the NGD pathway.</text>
</comment>
<reference evidence="8" key="1">
    <citation type="journal article" date="2020" name="Stud. Mycol.">
        <title>101 Dothideomycetes genomes: a test case for predicting lifestyles and emergence of pathogens.</title>
        <authorList>
            <person name="Haridas S."/>
            <person name="Albert R."/>
            <person name="Binder M."/>
            <person name="Bloem J."/>
            <person name="Labutti K."/>
            <person name="Salamov A."/>
            <person name="Andreopoulos B."/>
            <person name="Baker S."/>
            <person name="Barry K."/>
            <person name="Bills G."/>
            <person name="Bluhm B."/>
            <person name="Cannon C."/>
            <person name="Castanera R."/>
            <person name="Culley D."/>
            <person name="Daum C."/>
            <person name="Ezra D."/>
            <person name="Gonzalez J."/>
            <person name="Henrissat B."/>
            <person name="Kuo A."/>
            <person name="Liang C."/>
            <person name="Lipzen A."/>
            <person name="Lutzoni F."/>
            <person name="Magnuson J."/>
            <person name="Mondo S."/>
            <person name="Nolan M."/>
            <person name="Ohm R."/>
            <person name="Pangilinan J."/>
            <person name="Park H.-J."/>
            <person name="Ramirez L."/>
            <person name="Alfaro M."/>
            <person name="Sun H."/>
            <person name="Tritt A."/>
            <person name="Yoshinaga Y."/>
            <person name="Zwiers L.-H."/>
            <person name="Turgeon B."/>
            <person name="Goodwin S."/>
            <person name="Spatafora J."/>
            <person name="Crous P."/>
            <person name="Grigoriev I."/>
        </authorList>
    </citation>
    <scope>NUCLEOTIDE SEQUENCE</scope>
    <source>
        <strain evidence="8">CBS 113979</strain>
    </source>
</reference>
<keyword evidence="4 6" id="KW-0963">Cytoplasm</keyword>
<dbReference type="FunFam" id="2.30.30.870:FF:000001">
    <property type="entry name" value="Protein pelota homolog"/>
    <property type="match status" value="1"/>
</dbReference>
<dbReference type="GO" id="GO:0070966">
    <property type="term" value="P:nuclear-transcribed mRNA catabolic process, no-go decay"/>
    <property type="evidence" value="ECO:0007669"/>
    <property type="project" value="InterPro"/>
</dbReference>
<comment type="subcellular location">
    <subcellularLocation>
        <location evidence="2 6">Cytoplasm</location>
    </subcellularLocation>
</comment>
<organism evidence="8 9">
    <name type="scientific">Aulographum hederae CBS 113979</name>
    <dbReference type="NCBI Taxonomy" id="1176131"/>
    <lineage>
        <taxon>Eukaryota</taxon>
        <taxon>Fungi</taxon>
        <taxon>Dikarya</taxon>
        <taxon>Ascomycota</taxon>
        <taxon>Pezizomycotina</taxon>
        <taxon>Dothideomycetes</taxon>
        <taxon>Pleosporomycetidae</taxon>
        <taxon>Aulographales</taxon>
        <taxon>Aulographaceae</taxon>
    </lineage>
</organism>
<keyword evidence="9" id="KW-1185">Reference proteome</keyword>
<comment type="cofactor">
    <cofactor evidence="1 6">
        <name>a divalent metal cation</name>
        <dbReference type="ChEBI" id="CHEBI:60240"/>
    </cofactor>
</comment>
<dbReference type="PANTHER" id="PTHR10853">
    <property type="entry name" value="PELOTA"/>
    <property type="match status" value="1"/>
</dbReference>
<dbReference type="Pfam" id="PF03465">
    <property type="entry name" value="eRF1_3"/>
    <property type="match status" value="1"/>
</dbReference>
<evidence type="ECO:0000313" key="8">
    <source>
        <dbReference type="EMBL" id="KAF1980864.1"/>
    </source>
</evidence>
<dbReference type="GO" id="GO:0032790">
    <property type="term" value="P:ribosome disassembly"/>
    <property type="evidence" value="ECO:0007669"/>
    <property type="project" value="TreeGrafter"/>
</dbReference>
<dbReference type="NCBIfam" id="TIGR00111">
    <property type="entry name" value="pelota"/>
    <property type="match status" value="1"/>
</dbReference>
<dbReference type="Pfam" id="PF26356">
    <property type="entry name" value="Pelota_N"/>
    <property type="match status" value="1"/>
</dbReference>
<dbReference type="Proteomes" id="UP000800041">
    <property type="component" value="Unassembled WGS sequence"/>
</dbReference>
<evidence type="ECO:0000256" key="4">
    <source>
        <dbReference type="ARBA" id="ARBA00022490"/>
    </source>
</evidence>
<dbReference type="InterPro" id="IPR005140">
    <property type="entry name" value="eRF1_Pelota-like_N"/>
</dbReference>
<dbReference type="InterPro" id="IPR058547">
    <property type="entry name" value="Pelota_N"/>
</dbReference>
<evidence type="ECO:0000256" key="5">
    <source>
        <dbReference type="ARBA" id="ARBA00022723"/>
    </source>
</evidence>
<dbReference type="Pfam" id="PF03464">
    <property type="entry name" value="eRF1_2"/>
    <property type="match status" value="1"/>
</dbReference>
<accession>A0A6G1GJ71</accession>
<dbReference type="FunFam" id="3.30.1330.30:FF:000008">
    <property type="entry name" value="Protein pelota homolog"/>
    <property type="match status" value="1"/>
</dbReference>
<dbReference type="InterPro" id="IPR005142">
    <property type="entry name" value="eRF1_3"/>
</dbReference>
<evidence type="ECO:0000256" key="1">
    <source>
        <dbReference type="ARBA" id="ARBA00001968"/>
    </source>
</evidence>
<evidence type="ECO:0000256" key="3">
    <source>
        <dbReference type="ARBA" id="ARBA00009504"/>
    </source>
</evidence>
<gene>
    <name evidence="8" type="ORF">K402DRAFT_399052</name>
</gene>
<dbReference type="Gene3D" id="2.30.30.870">
    <property type="entry name" value="Pelota, domain A"/>
    <property type="match status" value="1"/>
</dbReference>
<dbReference type="SUPFAM" id="SSF53137">
    <property type="entry name" value="Translational machinery components"/>
    <property type="match status" value="1"/>
</dbReference>
<protein>
    <recommendedName>
        <fullName evidence="6">Protein DOM34 homolog</fullName>
    </recommendedName>
</protein>
<dbReference type="GO" id="GO:0071025">
    <property type="term" value="P:RNA surveillance"/>
    <property type="evidence" value="ECO:0007669"/>
    <property type="project" value="InterPro"/>
</dbReference>
<dbReference type="SMART" id="SM01194">
    <property type="entry name" value="eRF1_1"/>
    <property type="match status" value="1"/>
</dbReference>
<dbReference type="Gene3D" id="3.30.1330.30">
    <property type="match status" value="1"/>
</dbReference>
<dbReference type="InterPro" id="IPR029064">
    <property type="entry name" value="Ribosomal_eL30-like_sf"/>
</dbReference>
<dbReference type="SUPFAM" id="SSF159065">
    <property type="entry name" value="Dom34/Pelota N-terminal domain-like"/>
    <property type="match status" value="1"/>
</dbReference>
<dbReference type="Gene3D" id="3.30.420.60">
    <property type="entry name" value="eRF1 domain 2"/>
    <property type="match status" value="1"/>
</dbReference>
<dbReference type="EMBL" id="ML977216">
    <property type="protein sequence ID" value="KAF1980864.1"/>
    <property type="molecule type" value="Genomic_DNA"/>
</dbReference>
<dbReference type="InterPro" id="IPR042226">
    <property type="entry name" value="eFR1_2_sf"/>
</dbReference>
<keyword evidence="5 6" id="KW-0479">Metal-binding</keyword>
<evidence type="ECO:0000256" key="6">
    <source>
        <dbReference type="RuleBase" id="RU362019"/>
    </source>
</evidence>